<dbReference type="InterPro" id="IPR055768">
    <property type="entry name" value="DUF7344"/>
</dbReference>
<gene>
    <name evidence="2" type="ORF">ACFQL7_00270</name>
</gene>
<keyword evidence="3" id="KW-1185">Reference proteome</keyword>
<evidence type="ECO:0000259" key="1">
    <source>
        <dbReference type="Pfam" id="PF24035"/>
    </source>
</evidence>
<organism evidence="2 3">
    <name type="scientific">Halocatena marina</name>
    <dbReference type="NCBI Taxonomy" id="2934937"/>
    <lineage>
        <taxon>Archaea</taxon>
        <taxon>Methanobacteriati</taxon>
        <taxon>Methanobacteriota</taxon>
        <taxon>Stenosarchaea group</taxon>
        <taxon>Halobacteria</taxon>
        <taxon>Halobacteriales</taxon>
        <taxon>Natronomonadaceae</taxon>
        <taxon>Halocatena</taxon>
    </lineage>
</organism>
<dbReference type="AlphaFoldDB" id="A0ABD5YGR9"/>
<dbReference type="Proteomes" id="UP001596417">
    <property type="component" value="Unassembled WGS sequence"/>
</dbReference>
<evidence type="ECO:0000313" key="3">
    <source>
        <dbReference type="Proteomes" id="UP001596417"/>
    </source>
</evidence>
<feature type="domain" description="DUF7344" evidence="1">
    <location>
        <begin position="23"/>
        <end position="101"/>
    </location>
</feature>
<dbReference type="Pfam" id="PF24035">
    <property type="entry name" value="DUF7344"/>
    <property type="match status" value="1"/>
</dbReference>
<name>A0ABD5YGR9_9EURY</name>
<evidence type="ECO:0000313" key="2">
    <source>
        <dbReference type="EMBL" id="MFC7188443.1"/>
    </source>
</evidence>
<sequence length="186" mass="20781">MAGDTGDEPAEDSAESLPADDLFELLSHHRRRYVIECLDRYGSPMSLPDLADECVVMEHQTALDDIPAETVKRMYMSLYHCHIPKLVTADAIDYDQESDSVAIGPTASQLRSHLTLARSSLPLPTESALEELRNTTTNENESLTIEQASQVLQRAGYDEENTIQILDRLENTGYVHFVNGYVRLIG</sequence>
<protein>
    <recommendedName>
        <fullName evidence="1">DUF7344 domain-containing protein</fullName>
    </recommendedName>
</protein>
<accession>A0ABD5YGR9</accession>
<reference evidence="2 3" key="1">
    <citation type="journal article" date="2019" name="Int. J. Syst. Evol. Microbiol.">
        <title>The Global Catalogue of Microorganisms (GCM) 10K type strain sequencing project: providing services to taxonomists for standard genome sequencing and annotation.</title>
        <authorList>
            <consortium name="The Broad Institute Genomics Platform"/>
            <consortium name="The Broad Institute Genome Sequencing Center for Infectious Disease"/>
            <person name="Wu L."/>
            <person name="Ma J."/>
        </authorList>
    </citation>
    <scope>NUCLEOTIDE SEQUENCE [LARGE SCALE GENOMIC DNA]</scope>
    <source>
        <strain evidence="2 3">RDMS1</strain>
    </source>
</reference>
<dbReference type="RefSeq" id="WP_248903790.1">
    <property type="nucleotide sequence ID" value="NZ_JALLPK010000001.1"/>
</dbReference>
<proteinExistence type="predicted"/>
<dbReference type="EMBL" id="JBHTAX010000001">
    <property type="protein sequence ID" value="MFC7188443.1"/>
    <property type="molecule type" value="Genomic_DNA"/>
</dbReference>
<comment type="caution">
    <text evidence="2">The sequence shown here is derived from an EMBL/GenBank/DDBJ whole genome shotgun (WGS) entry which is preliminary data.</text>
</comment>